<feature type="compositionally biased region" description="Basic residues" evidence="1">
    <location>
        <begin position="311"/>
        <end position="328"/>
    </location>
</feature>
<feature type="compositionally biased region" description="Basic and acidic residues" evidence="1">
    <location>
        <begin position="931"/>
        <end position="943"/>
    </location>
</feature>
<feature type="region of interest" description="Disordered" evidence="1">
    <location>
        <begin position="235"/>
        <end position="354"/>
    </location>
</feature>
<dbReference type="OrthoDB" id="7883902at2759"/>
<sequence length="1071" mass="115773">MELCRLQFPPCIAIATRCRRRLGTRTLPGKKSGGNMPMNDVTAALIYSEHGNGKTTKHSKASITTPTLIATPPPPITTASSMTNSSKADIVAAGGATAAAQLGSMLAPNGLPLTSIQGQKWQQVFDLDKMIKQLRTAEKTHLRGGTGRGSGAGSSSSNETKQAAHVVQVQRLNAADMAYYDMVPKQATRDIVICNACSGSYTKAGFNNHIALQHPNIWDATSNKLSSSVESARSMATAEHSQEATELASSPTDTSLASCPNGSNGSTPLAVNNNAHASSSSTSATSSSSRHKSSSKSSSSSKTSSSSTGRSRSKSSKNRHHAESHHKPAGAGSKRSSTNIAVAPPAPTVKDEPQTVAAAAPAAITVFSSSSNSSCSLPSTPLLVNVAGNANEHGNSYSPASASLQEDAQPSKKKQKAATSSTLEATSHHRSKSSKEKQTAPMYEQPQQQQLSELDQAVCSITEQQQQRQHQVNLATGTEEPLPMHNTSDDNSISLTLDDMLDSKFINEILNTVESDIPFDESALDTSQSQSQTQQQLLNDAAMPPTKRLRYDDGGLQDTTAYANTLYQQQQQQQQQTYGEEQQQQQVQMGEQQQLAALDAMQLQQLIYQQHHMLEHGDQQQQQQQQQQQLKQELNDQAAAQFNVYNVPSLTDDAVADNGNEHMMLPSIIYEFTANNQVSVLDQQSQNQAIAEFLNQAGYDHLDVNVLQAAAGEAQGGVGVGMANHFNEELCDFDFAKLETVSAEANHTKTVKLETQHQPTQQYRSRQFESTAQPHRQLSNAKHFEDSAYNMMFYAGPPRPLAMNTFNLVKLPNGMGATLRKNLLMTRKANSLLSLNGSSNGSVVGTLARTPPPAPSALNCNGNGNVAAAQQQQFQLPRGKTIYAQKCSIIAQERLRCNKRALVNRLVNNSNSNGNNVMTVKRLHELLSGKVKDKEKNLEHNDTGEQLQQEEQQSEQLKRTHSFYEKRRKLLSSPSQQRQSPLGSKRHMLRARPMHLSLQLQGGVAGVNAIGSASPQQQLLKKQLMRTLSDSGNNILGTGGSSVITNNGTNNPWKSNSSPGSTGSDLMRVLV</sequence>
<evidence type="ECO:0000313" key="3">
    <source>
        <dbReference type="Proteomes" id="UP000494163"/>
    </source>
</evidence>
<feature type="compositionally biased region" description="Polar residues" evidence="1">
    <location>
        <begin position="247"/>
        <end position="271"/>
    </location>
</feature>
<evidence type="ECO:0000313" key="2">
    <source>
        <dbReference type="EMBL" id="ALC38212.1"/>
    </source>
</evidence>
<proteinExistence type="predicted"/>
<feature type="compositionally biased region" description="Polar residues" evidence="1">
    <location>
        <begin position="394"/>
        <end position="406"/>
    </location>
</feature>
<feature type="compositionally biased region" description="Low complexity" evidence="1">
    <location>
        <begin position="61"/>
        <end position="70"/>
    </location>
</feature>
<feature type="compositionally biased region" description="Low complexity" evidence="1">
    <location>
        <begin position="526"/>
        <end position="536"/>
    </location>
</feature>
<feature type="region of interest" description="Disordered" evidence="1">
    <location>
        <begin position="522"/>
        <end position="554"/>
    </location>
</feature>
<feature type="compositionally biased region" description="Low complexity" evidence="1">
    <location>
        <begin position="945"/>
        <end position="955"/>
    </location>
</feature>
<feature type="region of interest" description="Disordered" evidence="1">
    <location>
        <begin position="1039"/>
        <end position="1071"/>
    </location>
</feature>
<feature type="region of interest" description="Disordered" evidence="1">
    <location>
        <begin position="931"/>
        <end position="959"/>
    </location>
</feature>
<feature type="region of interest" description="Disordered" evidence="1">
    <location>
        <begin position="139"/>
        <end position="163"/>
    </location>
</feature>
<organism evidence="2 3">
    <name type="scientific">Drosophila busckii</name>
    <name type="common">Fruit fly</name>
    <dbReference type="NCBI Taxonomy" id="30019"/>
    <lineage>
        <taxon>Eukaryota</taxon>
        <taxon>Metazoa</taxon>
        <taxon>Ecdysozoa</taxon>
        <taxon>Arthropoda</taxon>
        <taxon>Hexapoda</taxon>
        <taxon>Insecta</taxon>
        <taxon>Pterygota</taxon>
        <taxon>Neoptera</taxon>
        <taxon>Endopterygota</taxon>
        <taxon>Diptera</taxon>
        <taxon>Brachycera</taxon>
        <taxon>Muscomorpha</taxon>
        <taxon>Ephydroidea</taxon>
        <taxon>Drosophilidae</taxon>
        <taxon>Drosophila</taxon>
    </lineage>
</organism>
<gene>
    <name evidence="2" type="ORF">Dbus_chr2Lg297</name>
</gene>
<dbReference type="OMA" id="AADMAYY"/>
<dbReference type="EMBL" id="CP012523">
    <property type="protein sequence ID" value="ALC38212.1"/>
    <property type="molecule type" value="Genomic_DNA"/>
</dbReference>
<keyword evidence="3" id="KW-1185">Reference proteome</keyword>
<dbReference type="AlphaFoldDB" id="A0A0M4ENH3"/>
<feature type="region of interest" description="Disordered" evidence="1">
    <location>
        <begin position="52"/>
        <end position="74"/>
    </location>
</feature>
<reference evidence="2 3" key="1">
    <citation type="submission" date="2015-08" db="EMBL/GenBank/DDBJ databases">
        <title>Ancestral chromatin configuration constrains chromatin evolution on differentiating sex chromosomes in Drosophila.</title>
        <authorList>
            <person name="Zhou Q."/>
            <person name="Bachtrog D."/>
        </authorList>
    </citation>
    <scope>NUCLEOTIDE SEQUENCE [LARGE SCALE GENOMIC DNA]</scope>
    <source>
        <tissue evidence="2">Whole larvae</tissue>
    </source>
</reference>
<accession>A0A0M4ENH3</accession>
<feature type="region of interest" description="Disordered" evidence="1">
    <location>
        <begin position="394"/>
        <end position="451"/>
    </location>
</feature>
<name>A0A0M4ENH3_DROBS</name>
<dbReference type="STRING" id="30019.A0A0M4ENH3"/>
<protein>
    <submittedName>
        <fullName evidence="2">CG9866</fullName>
    </submittedName>
</protein>
<feature type="compositionally biased region" description="Low complexity" evidence="1">
    <location>
        <begin position="272"/>
        <end position="288"/>
    </location>
</feature>
<dbReference type="Proteomes" id="UP000494163">
    <property type="component" value="Chromosome 2L"/>
</dbReference>
<feature type="compositionally biased region" description="Low complexity" evidence="1">
    <location>
        <begin position="295"/>
        <end position="310"/>
    </location>
</feature>
<feature type="region of interest" description="Disordered" evidence="1">
    <location>
        <begin position="469"/>
        <end position="493"/>
    </location>
</feature>
<evidence type="ECO:0000256" key="1">
    <source>
        <dbReference type="SAM" id="MobiDB-lite"/>
    </source>
</evidence>
<feature type="compositionally biased region" description="Polar residues" evidence="1">
    <location>
        <begin position="1039"/>
        <end position="1064"/>
    </location>
</feature>